<protein>
    <submittedName>
        <fullName evidence="2">Uncharacterized protein</fullName>
    </submittedName>
</protein>
<accession>A0A168JZG5</accession>
<gene>
    <name evidence="2" type="ORF">PGLA_16010</name>
</gene>
<feature type="transmembrane region" description="Helical" evidence="1">
    <location>
        <begin position="12"/>
        <end position="33"/>
    </location>
</feature>
<dbReference type="Proteomes" id="UP000076967">
    <property type="component" value="Unassembled WGS sequence"/>
</dbReference>
<keyword evidence="1" id="KW-0812">Transmembrane</keyword>
<evidence type="ECO:0000256" key="1">
    <source>
        <dbReference type="SAM" id="Phobius"/>
    </source>
</evidence>
<keyword evidence="1" id="KW-1133">Transmembrane helix</keyword>
<proteinExistence type="predicted"/>
<dbReference type="EMBL" id="LVJH01000029">
    <property type="protein sequence ID" value="OAB41312.1"/>
    <property type="molecule type" value="Genomic_DNA"/>
</dbReference>
<dbReference type="STRING" id="494026.PGLA_16010"/>
<sequence length="155" mass="18032">MNGLWEDLLKFIFLFYPEVLSLIIGAIITLFIVEKKKQTDKRNAIIQSLKEQIEISKPPGGVRDISEYHLFFTTPYWSQTLWMILNSDVLNQKKDALLIRQLTRTAGAMENHNSLAQLTNLAIIYNSEMKEKLCSEMITINKLIRRDLEELKSML</sequence>
<dbReference type="RefSeq" id="WP_068534472.1">
    <property type="nucleotide sequence ID" value="NZ_LVJH01000029.1"/>
</dbReference>
<comment type="caution">
    <text evidence="2">The sequence shown here is derived from an EMBL/GenBank/DDBJ whole genome shotgun (WGS) entry which is preliminary data.</text>
</comment>
<organism evidence="2 3">
    <name type="scientific">Paenibacillus glacialis</name>
    <dbReference type="NCBI Taxonomy" id="494026"/>
    <lineage>
        <taxon>Bacteria</taxon>
        <taxon>Bacillati</taxon>
        <taxon>Bacillota</taxon>
        <taxon>Bacilli</taxon>
        <taxon>Bacillales</taxon>
        <taxon>Paenibacillaceae</taxon>
        <taxon>Paenibacillus</taxon>
    </lineage>
</organism>
<keyword evidence="3" id="KW-1185">Reference proteome</keyword>
<keyword evidence="1" id="KW-0472">Membrane</keyword>
<evidence type="ECO:0000313" key="3">
    <source>
        <dbReference type="Proteomes" id="UP000076967"/>
    </source>
</evidence>
<reference evidence="2 3" key="1">
    <citation type="submission" date="2016-03" db="EMBL/GenBank/DDBJ databases">
        <title>Draft genome sequence of Paenibacillus glacialis DSM 22343.</title>
        <authorList>
            <person name="Shin S.-K."/>
            <person name="Yi H."/>
        </authorList>
    </citation>
    <scope>NUCLEOTIDE SEQUENCE [LARGE SCALE GENOMIC DNA]</scope>
    <source>
        <strain evidence="2 3">DSM 22343</strain>
    </source>
</reference>
<dbReference type="AlphaFoldDB" id="A0A168JZG5"/>
<evidence type="ECO:0000313" key="2">
    <source>
        <dbReference type="EMBL" id="OAB41312.1"/>
    </source>
</evidence>
<name>A0A168JZG5_9BACL</name>